<gene>
    <name evidence="3" type="ORF">B5M09_002385</name>
    <name evidence="2" type="ORF">H257_13713</name>
</gene>
<reference evidence="3 4" key="2">
    <citation type="submission" date="2018-07" db="EMBL/GenBank/DDBJ databases">
        <title>Annotation of Aphanomyces astaci genome assembly.</title>
        <authorList>
            <person name="Studholme D.J."/>
        </authorList>
    </citation>
    <scope>NUCLEOTIDE SEQUENCE [LARGE SCALE GENOMIC DNA]</scope>
    <source>
        <strain evidence="3">Pc</strain>
    </source>
</reference>
<accession>W4FU05</accession>
<name>W4FU05_APHAT</name>
<evidence type="ECO:0000313" key="3">
    <source>
        <dbReference type="EMBL" id="RQM26600.1"/>
    </source>
</evidence>
<dbReference type="Proteomes" id="UP000284702">
    <property type="component" value="Unassembled WGS sequence"/>
</dbReference>
<dbReference type="RefSeq" id="XP_009839643.1">
    <property type="nucleotide sequence ID" value="XM_009841341.1"/>
</dbReference>
<dbReference type="GeneID" id="20815709"/>
<feature type="region of interest" description="Disordered" evidence="1">
    <location>
        <begin position="76"/>
        <end position="155"/>
    </location>
</feature>
<dbReference type="OrthoDB" id="63502at2759"/>
<sequence length="155" mass="17579">MSDPHACKYAYKPCKNLRVAKKDGDLHRLCEFHRNKANAVQKIYATRRRRERRSERRQVLMQKLLGTIEPVPFEAAQGQQVGQQKANTDQRDLLEAELAGLLDDEEQDKVGDDGDDLDGGEDHSSSSSAEEEDVEDNEARLFVTEATDPIKTIHM</sequence>
<evidence type="ECO:0000313" key="4">
    <source>
        <dbReference type="Proteomes" id="UP000284702"/>
    </source>
</evidence>
<evidence type="ECO:0000256" key="1">
    <source>
        <dbReference type="SAM" id="MobiDB-lite"/>
    </source>
</evidence>
<dbReference type="EMBL" id="KI913163">
    <property type="protein sequence ID" value="ETV70980.1"/>
    <property type="molecule type" value="Genomic_DNA"/>
</dbReference>
<organism evidence="2">
    <name type="scientific">Aphanomyces astaci</name>
    <name type="common">Crayfish plague agent</name>
    <dbReference type="NCBI Taxonomy" id="112090"/>
    <lineage>
        <taxon>Eukaryota</taxon>
        <taxon>Sar</taxon>
        <taxon>Stramenopiles</taxon>
        <taxon>Oomycota</taxon>
        <taxon>Saprolegniomycetes</taxon>
        <taxon>Saprolegniales</taxon>
        <taxon>Verrucalvaceae</taxon>
        <taxon>Aphanomyces</taxon>
    </lineage>
</organism>
<dbReference type="AlphaFoldDB" id="W4FU05"/>
<keyword evidence="4" id="KW-1185">Reference proteome</keyword>
<feature type="compositionally biased region" description="Acidic residues" evidence="1">
    <location>
        <begin position="102"/>
        <end position="119"/>
    </location>
</feature>
<protein>
    <submittedName>
        <fullName evidence="2">Uncharacterized protein</fullName>
    </submittedName>
</protein>
<proteinExistence type="predicted"/>
<evidence type="ECO:0000313" key="2">
    <source>
        <dbReference type="EMBL" id="ETV70980.1"/>
    </source>
</evidence>
<dbReference type="EMBL" id="MZMZ02002267">
    <property type="protein sequence ID" value="RQM26600.1"/>
    <property type="molecule type" value="Genomic_DNA"/>
</dbReference>
<dbReference type="VEuPathDB" id="FungiDB:H257_13713"/>
<reference evidence="2" key="1">
    <citation type="submission" date="2013-12" db="EMBL/GenBank/DDBJ databases">
        <title>The Genome Sequence of Aphanomyces astaci APO3.</title>
        <authorList>
            <consortium name="The Broad Institute Genomics Platform"/>
            <person name="Russ C."/>
            <person name="Tyler B."/>
            <person name="van West P."/>
            <person name="Dieguez-Uribeondo J."/>
            <person name="Young S.K."/>
            <person name="Zeng Q."/>
            <person name="Gargeya S."/>
            <person name="Fitzgerald M."/>
            <person name="Abouelleil A."/>
            <person name="Alvarado L."/>
            <person name="Chapman S.B."/>
            <person name="Gainer-Dewar J."/>
            <person name="Goldberg J."/>
            <person name="Griggs A."/>
            <person name="Gujja S."/>
            <person name="Hansen M."/>
            <person name="Howarth C."/>
            <person name="Imamovic A."/>
            <person name="Ireland A."/>
            <person name="Larimer J."/>
            <person name="McCowan C."/>
            <person name="Murphy C."/>
            <person name="Pearson M."/>
            <person name="Poon T.W."/>
            <person name="Priest M."/>
            <person name="Roberts A."/>
            <person name="Saif S."/>
            <person name="Shea T."/>
            <person name="Sykes S."/>
            <person name="Wortman J."/>
            <person name="Nusbaum C."/>
            <person name="Birren B."/>
        </authorList>
    </citation>
    <scope>NUCLEOTIDE SEQUENCE [LARGE SCALE GENOMIC DNA]</scope>
    <source>
        <strain evidence="2">APO3</strain>
    </source>
</reference>